<proteinExistence type="inferred from homology"/>
<comment type="similarity">
    <text evidence="1">Belongs to the low molecular weight phosphotyrosine protein phosphatase family.</text>
</comment>
<keyword evidence="2" id="KW-0378">Hydrolase</keyword>
<evidence type="ECO:0000256" key="2">
    <source>
        <dbReference type="ARBA" id="ARBA00022801"/>
    </source>
</evidence>
<comment type="caution">
    <text evidence="6">The sequence shown here is derived from an EMBL/GenBank/DDBJ whole genome shotgun (WGS) entry which is preliminary data.</text>
</comment>
<gene>
    <name evidence="6" type="ORF">DFJ65_0988</name>
</gene>
<accession>A0A3D9UKK6</accession>
<dbReference type="Pfam" id="PF01451">
    <property type="entry name" value="LMWPc"/>
    <property type="match status" value="1"/>
</dbReference>
<dbReference type="EMBL" id="QTUA01000001">
    <property type="protein sequence ID" value="REF29998.1"/>
    <property type="molecule type" value="Genomic_DNA"/>
</dbReference>
<dbReference type="InterPro" id="IPR036196">
    <property type="entry name" value="Ptyr_pPase_sf"/>
</dbReference>
<evidence type="ECO:0000259" key="5">
    <source>
        <dbReference type="SMART" id="SM00226"/>
    </source>
</evidence>
<dbReference type="RefSeq" id="WP_115922059.1">
    <property type="nucleotide sequence ID" value="NZ_QTUA01000001.1"/>
</dbReference>
<dbReference type="SUPFAM" id="SSF52788">
    <property type="entry name" value="Phosphotyrosine protein phosphatases I"/>
    <property type="match status" value="1"/>
</dbReference>
<dbReference type="SMART" id="SM00226">
    <property type="entry name" value="LMWPc"/>
    <property type="match status" value="1"/>
</dbReference>
<evidence type="ECO:0000256" key="3">
    <source>
        <dbReference type="ARBA" id="ARBA00022912"/>
    </source>
</evidence>
<dbReference type="PANTHER" id="PTHR11717:SF31">
    <property type="entry name" value="LOW MOLECULAR WEIGHT PROTEIN-TYROSINE-PHOSPHATASE ETP-RELATED"/>
    <property type="match status" value="1"/>
</dbReference>
<evidence type="ECO:0000256" key="1">
    <source>
        <dbReference type="ARBA" id="ARBA00011063"/>
    </source>
</evidence>
<protein>
    <submittedName>
        <fullName evidence="6">Protein-tyrosine phosphatase</fullName>
    </submittedName>
</protein>
<evidence type="ECO:0000313" key="6">
    <source>
        <dbReference type="EMBL" id="REF29998.1"/>
    </source>
</evidence>
<dbReference type="GO" id="GO:0004725">
    <property type="term" value="F:protein tyrosine phosphatase activity"/>
    <property type="evidence" value="ECO:0007669"/>
    <property type="project" value="InterPro"/>
</dbReference>
<feature type="domain" description="Phosphotyrosine protein phosphatase I" evidence="5">
    <location>
        <begin position="2"/>
        <end position="169"/>
    </location>
</feature>
<keyword evidence="7" id="KW-1185">Reference proteome</keyword>
<reference evidence="6 7" key="1">
    <citation type="submission" date="2018-08" db="EMBL/GenBank/DDBJ databases">
        <title>Sequencing the genomes of 1000 actinobacteria strains.</title>
        <authorList>
            <person name="Klenk H.-P."/>
        </authorList>
    </citation>
    <scope>NUCLEOTIDE SEQUENCE [LARGE SCALE GENOMIC DNA]</scope>
    <source>
        <strain evidence="6 7">DSM 22967</strain>
    </source>
</reference>
<dbReference type="Gene3D" id="3.40.50.2300">
    <property type="match status" value="1"/>
</dbReference>
<evidence type="ECO:0000313" key="7">
    <source>
        <dbReference type="Proteomes" id="UP000256253"/>
    </source>
</evidence>
<dbReference type="Proteomes" id="UP000256253">
    <property type="component" value="Unassembled WGS sequence"/>
</dbReference>
<sequence length="169" mass="18158">MPKVLFVCTGNICRSAFAERMARSLSDGSWQYASAGTGALVGSPVDPPMARELEARGGSADGFAAQQVTPELVRDADLVLCMTAAHRAWLVEEVPRALRRTTLLTRFAAGLADQPTAVGQELVRAVLDSRPDSRHADIADPYRRGDEAAATAAREIALQVWRIVRAVEG</sequence>
<feature type="active site" description="Nucleophile" evidence="4">
    <location>
        <position position="8"/>
    </location>
</feature>
<dbReference type="InterPro" id="IPR017867">
    <property type="entry name" value="Tyr_phospatase_low_mol_wt"/>
</dbReference>
<keyword evidence="3" id="KW-0904">Protein phosphatase</keyword>
<feature type="active site" evidence="4">
    <location>
        <position position="14"/>
    </location>
</feature>
<dbReference type="OrthoDB" id="9784339at2"/>
<dbReference type="PANTHER" id="PTHR11717">
    <property type="entry name" value="LOW MOLECULAR WEIGHT PROTEIN TYROSINE PHOSPHATASE"/>
    <property type="match status" value="1"/>
</dbReference>
<name>A0A3D9UKK6_9MICO</name>
<evidence type="ECO:0000256" key="4">
    <source>
        <dbReference type="PIRSR" id="PIRSR617867-1"/>
    </source>
</evidence>
<dbReference type="PRINTS" id="PR00719">
    <property type="entry name" value="LMWPTPASE"/>
</dbReference>
<dbReference type="InterPro" id="IPR050438">
    <property type="entry name" value="LMW_PTPase"/>
</dbReference>
<dbReference type="AlphaFoldDB" id="A0A3D9UKK6"/>
<dbReference type="InterPro" id="IPR023485">
    <property type="entry name" value="Ptyr_pPase"/>
</dbReference>
<organism evidence="6 7">
    <name type="scientific">Calidifontibacter indicus</name>
    <dbReference type="NCBI Taxonomy" id="419650"/>
    <lineage>
        <taxon>Bacteria</taxon>
        <taxon>Bacillati</taxon>
        <taxon>Actinomycetota</taxon>
        <taxon>Actinomycetes</taxon>
        <taxon>Micrococcales</taxon>
        <taxon>Dermacoccaceae</taxon>
        <taxon>Calidifontibacter</taxon>
    </lineage>
</organism>